<dbReference type="GO" id="GO:0005840">
    <property type="term" value="C:ribosome"/>
    <property type="evidence" value="ECO:0007669"/>
    <property type="project" value="UniProtKB-KW"/>
</dbReference>
<keyword evidence="4 7" id="KW-0689">Ribosomal protein</keyword>
<dbReference type="SUPFAM" id="SSF54189">
    <property type="entry name" value="Ribosomal proteins S24e, L23 and L15e"/>
    <property type="match status" value="1"/>
</dbReference>
<keyword evidence="2 7" id="KW-0699">rRNA-binding</keyword>
<sequence>MGRNIPQKTLIDIIKYPILTDKTTRLIEENRYCFAVEVKANKPQIKEAIEKLFDVHIKKIGTLYVKKKSKRVGKYIGKKSEYKKAIIKLRDNERIKLFSEN</sequence>
<dbReference type="InterPro" id="IPR013025">
    <property type="entry name" value="Ribosomal_uL23-like"/>
</dbReference>
<comment type="function">
    <text evidence="7">Binds to 23S rRNA.</text>
</comment>
<evidence type="ECO:0000313" key="8">
    <source>
        <dbReference type="EMBL" id="AXI97586.1"/>
    </source>
</evidence>
<dbReference type="GeneID" id="37624265"/>
<dbReference type="AlphaFoldDB" id="A0A345UAV0"/>
<dbReference type="PANTHER" id="PTHR11620">
    <property type="entry name" value="60S RIBOSOMAL PROTEIN L23A"/>
    <property type="match status" value="1"/>
</dbReference>
<evidence type="ECO:0000256" key="4">
    <source>
        <dbReference type="ARBA" id="ARBA00022980"/>
    </source>
</evidence>
<keyword evidence="8" id="KW-0934">Plastid</keyword>
<keyword evidence="3 7" id="KW-0694">RNA-binding</keyword>
<comment type="subcellular location">
    <subcellularLocation>
        <location evidence="7">Plastid</location>
        <location evidence="7">Chloroplast</location>
    </subcellularLocation>
</comment>
<keyword evidence="8" id="KW-0150">Chloroplast</keyword>
<geneLocation type="chloroplast" evidence="8"/>
<evidence type="ECO:0000256" key="2">
    <source>
        <dbReference type="ARBA" id="ARBA00022730"/>
    </source>
</evidence>
<dbReference type="GO" id="GO:0006412">
    <property type="term" value="P:translation"/>
    <property type="evidence" value="ECO:0007669"/>
    <property type="project" value="UniProtKB-UniRule"/>
</dbReference>
<dbReference type="GO" id="GO:0009507">
    <property type="term" value="C:chloroplast"/>
    <property type="evidence" value="ECO:0007669"/>
    <property type="project" value="UniProtKB-SubCell"/>
</dbReference>
<accession>A0A345UAV0</accession>
<dbReference type="Pfam" id="PF00276">
    <property type="entry name" value="Ribosomal_L23"/>
    <property type="match status" value="1"/>
</dbReference>
<dbReference type="Gene3D" id="3.30.70.330">
    <property type="match status" value="1"/>
</dbReference>
<evidence type="ECO:0000256" key="6">
    <source>
        <dbReference type="ARBA" id="ARBA00035287"/>
    </source>
</evidence>
<evidence type="ECO:0000256" key="1">
    <source>
        <dbReference type="ARBA" id="ARBA00006700"/>
    </source>
</evidence>
<dbReference type="RefSeq" id="YP_009511709.1">
    <property type="nucleotide sequence ID" value="NC_039145.1"/>
</dbReference>
<evidence type="ECO:0000256" key="3">
    <source>
        <dbReference type="ARBA" id="ARBA00022884"/>
    </source>
</evidence>
<proteinExistence type="inferred from homology"/>
<reference evidence="8" key="1">
    <citation type="submission" date="2018-05" db="EMBL/GenBank/DDBJ databases">
        <title>Organellar genomes of Gracilariaceae.</title>
        <authorList>
            <person name="Iha C."/>
            <person name="Oliveira M.C."/>
        </authorList>
    </citation>
    <scope>NUCLEOTIDE SEQUENCE</scope>
</reference>
<dbReference type="EMBL" id="MH396016">
    <property type="protein sequence ID" value="AXI97586.1"/>
    <property type="molecule type" value="Genomic_DNA"/>
</dbReference>
<dbReference type="InterPro" id="IPR012677">
    <property type="entry name" value="Nucleotide-bd_a/b_plait_sf"/>
</dbReference>
<dbReference type="NCBIfam" id="NF004363">
    <property type="entry name" value="PRK05738.2-4"/>
    <property type="match status" value="1"/>
</dbReference>
<protein>
    <recommendedName>
        <fullName evidence="6 7">Large ribosomal subunit protein uL23c</fullName>
    </recommendedName>
</protein>
<comment type="subunit">
    <text evidence="7">Part of the 50S ribosomal subunit.</text>
</comment>
<dbReference type="InterPro" id="IPR012678">
    <property type="entry name" value="Ribosomal_uL23/eL15/eS24_sf"/>
</dbReference>
<gene>
    <name evidence="7 8" type="primary">rpl23</name>
</gene>
<dbReference type="GO" id="GO:0003735">
    <property type="term" value="F:structural constituent of ribosome"/>
    <property type="evidence" value="ECO:0007669"/>
    <property type="project" value="InterPro"/>
</dbReference>
<name>A0A345UAV0_9FLOR</name>
<dbReference type="HAMAP" id="MF_01369_B">
    <property type="entry name" value="Ribosomal_uL23_B"/>
    <property type="match status" value="1"/>
</dbReference>
<evidence type="ECO:0000256" key="7">
    <source>
        <dbReference type="HAMAP-Rule" id="MF_01369"/>
    </source>
</evidence>
<organism evidence="8">
    <name type="scientific">Melanthalia intermedia</name>
    <dbReference type="NCBI Taxonomy" id="172989"/>
    <lineage>
        <taxon>Eukaryota</taxon>
        <taxon>Rhodophyta</taxon>
        <taxon>Florideophyceae</taxon>
        <taxon>Rhodymeniophycidae</taxon>
        <taxon>Gracilariales</taxon>
        <taxon>Gracilariaceae</taxon>
        <taxon>Melanthalia</taxon>
    </lineage>
</organism>
<keyword evidence="5 7" id="KW-0687">Ribonucleoprotein</keyword>
<evidence type="ECO:0000256" key="5">
    <source>
        <dbReference type="ARBA" id="ARBA00023274"/>
    </source>
</evidence>
<comment type="similarity">
    <text evidence="1 7">Belongs to the universal ribosomal protein uL23 family.</text>
</comment>
<dbReference type="GO" id="GO:1990904">
    <property type="term" value="C:ribonucleoprotein complex"/>
    <property type="evidence" value="ECO:0007669"/>
    <property type="project" value="UniProtKB-KW"/>
</dbReference>
<dbReference type="FunFam" id="3.30.70.330:FF:000001">
    <property type="entry name" value="50S ribosomal protein L23"/>
    <property type="match status" value="1"/>
</dbReference>
<dbReference type="GO" id="GO:0019843">
    <property type="term" value="F:rRNA binding"/>
    <property type="evidence" value="ECO:0007669"/>
    <property type="project" value="UniProtKB-UniRule"/>
</dbReference>